<evidence type="ECO:0000256" key="4">
    <source>
        <dbReference type="PROSITE-ProRule" id="PRU00134"/>
    </source>
</evidence>
<proteinExistence type="predicted"/>
<evidence type="ECO:0000259" key="5">
    <source>
        <dbReference type="PROSITE" id="PS50865"/>
    </source>
</evidence>
<dbReference type="GeneID" id="9592787"/>
<name>D8Q272_SCHCM</name>
<dbReference type="KEGG" id="scm:SCHCO_02496481"/>
<feature type="domain" description="MYND-type" evidence="5">
    <location>
        <begin position="425"/>
        <end position="463"/>
    </location>
</feature>
<evidence type="ECO:0000256" key="3">
    <source>
        <dbReference type="ARBA" id="ARBA00022833"/>
    </source>
</evidence>
<dbReference type="VEuPathDB" id="FungiDB:SCHCODRAFT_02496481"/>
<reference evidence="6 7" key="1">
    <citation type="journal article" date="2010" name="Nat. Biotechnol.">
        <title>Genome sequence of the model mushroom Schizophyllum commune.</title>
        <authorList>
            <person name="Ohm R.A."/>
            <person name="de Jong J.F."/>
            <person name="Lugones L.G."/>
            <person name="Aerts A."/>
            <person name="Kothe E."/>
            <person name="Stajich J.E."/>
            <person name="de Vries R.P."/>
            <person name="Record E."/>
            <person name="Levasseur A."/>
            <person name="Baker S.E."/>
            <person name="Bartholomew K.A."/>
            <person name="Coutinho P.M."/>
            <person name="Erdmann S."/>
            <person name="Fowler T.J."/>
            <person name="Gathman A.C."/>
            <person name="Lombard V."/>
            <person name="Henrissat B."/>
            <person name="Knabe N."/>
            <person name="Kuees U."/>
            <person name="Lilly W.W."/>
            <person name="Lindquist E."/>
            <person name="Lucas S."/>
            <person name="Magnuson J.K."/>
            <person name="Piumi F."/>
            <person name="Raudaskoski M."/>
            <person name="Salamov A."/>
            <person name="Schmutz J."/>
            <person name="Schwarze F.W.M.R."/>
            <person name="vanKuyk P.A."/>
            <person name="Horton J.S."/>
            <person name="Grigoriev I.V."/>
            <person name="Woesten H.A.B."/>
        </authorList>
    </citation>
    <scope>NUCLEOTIDE SEQUENCE [LARGE SCALE GENOMIC DNA]</scope>
    <source>
        <strain evidence="7">H4-8 / FGSC 9210</strain>
    </source>
</reference>
<protein>
    <recommendedName>
        <fullName evidence="5">MYND-type domain-containing protein</fullName>
    </recommendedName>
</protein>
<dbReference type="Pfam" id="PF01753">
    <property type="entry name" value="zf-MYND"/>
    <property type="match status" value="1"/>
</dbReference>
<evidence type="ECO:0000313" key="7">
    <source>
        <dbReference type="Proteomes" id="UP000007431"/>
    </source>
</evidence>
<keyword evidence="1" id="KW-0479">Metal-binding</keyword>
<keyword evidence="3" id="KW-0862">Zinc</keyword>
<dbReference type="HOGENOM" id="CLU_262919_0_0_1"/>
<dbReference type="PROSITE" id="PS50865">
    <property type="entry name" value="ZF_MYND_2"/>
    <property type="match status" value="2"/>
</dbReference>
<dbReference type="GO" id="GO:0008270">
    <property type="term" value="F:zinc ion binding"/>
    <property type="evidence" value="ECO:0007669"/>
    <property type="project" value="UniProtKB-KW"/>
</dbReference>
<sequence>MVKFDKKVIAGLRKGLEQHRNSETLGPNGHILYDAMADTVSSGGDFSALSTDPFSLPAACWRSSHPTVRAGLSALVSLEAILTWAENSKSSQTTNLVLGPLREGWFDIINWLEFSLPSKGPLPLERAYFRVSINLLRHLFRLKKHLADLLERSTQVHVWTMTLWCCLWLKKDDEEMIWDYGYWMARANEAISFMAKPIASTGKEDDYDHECVWEALAAVNHRSDRVHRFIILGITQFIDFTLNVSRRTREFFMRETLSGIQTQLEELNRFFVGMGVTRVRERDVAAVVDVAQKLHSLPGGNDVACFALDLLTSFWDWEHRSIAWSLKAGVFPLAASLWRRESKVSCDKRGTLIRLFFTLATWSAYLPVAIAFQRYRAGQSFETAGCLEEEYVKIFPQWVGAHEEMMKRCALVEEIFEPKCHNWRCPANGQLEGTRVKCCGCYKAYYCSEACQKQHWRMHRCFCSLIRRTADGRFTRIEPAIRTDRGYVKPREAHFIKVLAKKFIHECGQKILETIIDHQRETLPADDATCVVALCVRLDEVPPGVGIQLYPGHGKEDYDPSRSYEENTKIYVTAQLPPTRRQERPPPLVEVMVITMWELRDRAEHFKSCKDHAITRGSGDADQPSDLNLDLTLALLYSNWRCCSTMWKLDRRVVVVLRKVLDHREADAINYGPNQDIICQAIAGTLLSGGDFSALSTDPFSLPPSRWRHDDTSIARGMTALVSFEALLSYLELFDNPQAFSLVLDDLRNEWFDIINWLEFALPSKGPLPFHRAYFRICIYLIRHIFRLKTHLSDLLTMSTQVHAWAMTLWTSLWLTSVEATGAGDDYDHNAVWEALAAVGHKPYRIHRLVIKGITNFMDFMLRSPEFSRESFMRDTLNVIQMQLYELDRIFGEMDVTHVREGDVSALVAVARKLHSITDGNDVACSALALLVSFWEWERRSIVWSLKEGICPLAASLFRPEAKVSSERRVTLTKLFGMLASWTIYFPVAVAYHTYHGGETLRTAGVLEEPYVSSGWVAAHQQMRLRYETVEELLRPKCFNWRCPAKDRLEGARVKCCKCFDAYYCSETCQKQHWRMHKRFCSAIWSVKSPNGRMRRIDKPVLTDRSYAKPRDAHFAMLIAKDYVHEYAQTIIDDLVEVRREKLPTGAHDLVASVCVLFDEKAPRLEIGVTPVAGEDVRDPSLSAEDSTMISVSARLPATQRGKRASPVIEVMVLTLWELRDRAEHFRTCENHAACAARVQSRPPRCNQLESLGRRCESCLENWGPDEDPWSAPEALECRRGMY</sequence>
<keyword evidence="7" id="KW-1185">Reference proteome</keyword>
<feature type="non-terminal residue" evidence="6">
    <location>
        <position position="1283"/>
    </location>
</feature>
<accession>D8Q272</accession>
<dbReference type="Proteomes" id="UP000007431">
    <property type="component" value="Unassembled WGS sequence"/>
</dbReference>
<evidence type="ECO:0000256" key="1">
    <source>
        <dbReference type="ARBA" id="ARBA00022723"/>
    </source>
</evidence>
<dbReference type="EMBL" id="GL377305">
    <property type="protein sequence ID" value="EFI98633.1"/>
    <property type="molecule type" value="Genomic_DNA"/>
</dbReference>
<dbReference type="InParanoid" id="D8Q272"/>
<organism evidence="7">
    <name type="scientific">Schizophyllum commune (strain H4-8 / FGSC 9210)</name>
    <name type="common">Split gill fungus</name>
    <dbReference type="NCBI Taxonomy" id="578458"/>
    <lineage>
        <taxon>Eukaryota</taxon>
        <taxon>Fungi</taxon>
        <taxon>Dikarya</taxon>
        <taxon>Basidiomycota</taxon>
        <taxon>Agaricomycotina</taxon>
        <taxon>Agaricomycetes</taxon>
        <taxon>Agaricomycetidae</taxon>
        <taxon>Agaricales</taxon>
        <taxon>Schizophyllaceae</taxon>
        <taxon>Schizophyllum</taxon>
    </lineage>
</organism>
<dbReference type="SUPFAM" id="SSF144232">
    <property type="entry name" value="HIT/MYND zinc finger-like"/>
    <property type="match status" value="2"/>
</dbReference>
<feature type="domain" description="MYND-type" evidence="5">
    <location>
        <begin position="1040"/>
        <end position="1081"/>
    </location>
</feature>
<gene>
    <name evidence="6" type="ORF">SCHCODRAFT_108502</name>
</gene>
<dbReference type="RefSeq" id="XP_003033536.1">
    <property type="nucleotide sequence ID" value="XM_003033490.1"/>
</dbReference>
<evidence type="ECO:0000256" key="2">
    <source>
        <dbReference type="ARBA" id="ARBA00022771"/>
    </source>
</evidence>
<dbReference type="InterPro" id="IPR002893">
    <property type="entry name" value="Znf_MYND"/>
</dbReference>
<keyword evidence="2 4" id="KW-0863">Zinc-finger</keyword>
<dbReference type="OrthoDB" id="9922773at2759"/>
<dbReference type="Gene3D" id="6.10.140.2220">
    <property type="match status" value="2"/>
</dbReference>
<evidence type="ECO:0000313" key="6">
    <source>
        <dbReference type="EMBL" id="EFI98633.1"/>
    </source>
</evidence>